<accession>A0ABP7R4Z8</accession>
<dbReference type="EMBL" id="BAABBP010000010">
    <property type="protein sequence ID" value="GAA3992674.1"/>
    <property type="molecule type" value="Genomic_DNA"/>
</dbReference>
<feature type="region of interest" description="Disordered" evidence="1">
    <location>
        <begin position="87"/>
        <end position="125"/>
    </location>
</feature>
<dbReference type="RefSeq" id="WP_344869072.1">
    <property type="nucleotide sequence ID" value="NZ_BAABBP010000010.1"/>
</dbReference>
<evidence type="ECO:0008006" key="4">
    <source>
        <dbReference type="Google" id="ProtNLM"/>
    </source>
</evidence>
<keyword evidence="3" id="KW-1185">Reference proteome</keyword>
<proteinExistence type="predicted"/>
<evidence type="ECO:0000256" key="1">
    <source>
        <dbReference type="SAM" id="MobiDB-lite"/>
    </source>
</evidence>
<sequence>MHDKHLSGKSAMRVNARFEGEAEQQLNYLAEATGLGVSEVLRTSVQYYYEQVRARRGGLAHFAAFVGKGRSGRTDVAGSYKTRLAEGWGNKHHDRAPAVHEPVTPYAAQPPAASKPEKPSRAGDA</sequence>
<organism evidence="2 3">
    <name type="scientific">Comamonas faecalis</name>
    <dbReference type="NCBI Taxonomy" id="1387849"/>
    <lineage>
        <taxon>Bacteria</taxon>
        <taxon>Pseudomonadati</taxon>
        <taxon>Pseudomonadota</taxon>
        <taxon>Betaproteobacteria</taxon>
        <taxon>Burkholderiales</taxon>
        <taxon>Comamonadaceae</taxon>
        <taxon>Comamonas</taxon>
    </lineage>
</organism>
<feature type="compositionally biased region" description="Basic and acidic residues" evidence="1">
    <location>
        <begin position="115"/>
        <end position="125"/>
    </location>
</feature>
<evidence type="ECO:0000313" key="2">
    <source>
        <dbReference type="EMBL" id="GAA3992674.1"/>
    </source>
</evidence>
<dbReference type="Proteomes" id="UP001501627">
    <property type="component" value="Unassembled WGS sequence"/>
</dbReference>
<gene>
    <name evidence="2" type="ORF">GCM10022279_14920</name>
</gene>
<evidence type="ECO:0000313" key="3">
    <source>
        <dbReference type="Proteomes" id="UP001501627"/>
    </source>
</evidence>
<reference evidence="3" key="1">
    <citation type="journal article" date="2019" name="Int. J. Syst. Evol. Microbiol.">
        <title>The Global Catalogue of Microorganisms (GCM) 10K type strain sequencing project: providing services to taxonomists for standard genome sequencing and annotation.</title>
        <authorList>
            <consortium name="The Broad Institute Genomics Platform"/>
            <consortium name="The Broad Institute Genome Sequencing Center for Infectious Disease"/>
            <person name="Wu L."/>
            <person name="Ma J."/>
        </authorList>
    </citation>
    <scope>NUCLEOTIDE SEQUENCE [LARGE SCALE GENOMIC DNA]</scope>
    <source>
        <strain evidence="3">JCM 17561</strain>
    </source>
</reference>
<feature type="compositionally biased region" description="Basic and acidic residues" evidence="1">
    <location>
        <begin position="89"/>
        <end position="98"/>
    </location>
</feature>
<protein>
    <recommendedName>
        <fullName evidence="4">CopG family transcriptional regulator</fullName>
    </recommendedName>
</protein>
<name>A0ABP7R4Z8_9BURK</name>
<comment type="caution">
    <text evidence="2">The sequence shown here is derived from an EMBL/GenBank/DDBJ whole genome shotgun (WGS) entry which is preliminary data.</text>
</comment>